<dbReference type="Pfam" id="PF06568">
    <property type="entry name" value="YjiS-like"/>
    <property type="match status" value="1"/>
</dbReference>
<evidence type="ECO:0000313" key="2">
    <source>
        <dbReference type="EMBL" id="SCM68964.1"/>
    </source>
</evidence>
<sequence length="71" mass="7937">MAFVHAPSRTGFHAAERFNVAIEAIKSFRARRAAYNRCYNELALLSDRELNDIGISRMDIPTIAAQEAAKV</sequence>
<protein>
    <recommendedName>
        <fullName evidence="1">YjiS-like domain-containing protein</fullName>
    </recommendedName>
</protein>
<dbReference type="InterPro" id="IPR009506">
    <property type="entry name" value="YjiS-like"/>
</dbReference>
<keyword evidence="3" id="KW-1185">Reference proteome</keyword>
<feature type="domain" description="YjiS-like" evidence="1">
    <location>
        <begin position="30"/>
        <end position="60"/>
    </location>
</feature>
<gene>
    <name evidence="2" type="ORF">KARMA_3195</name>
</gene>
<reference evidence="3" key="1">
    <citation type="submission" date="2016-09" db="EMBL/GenBank/DDBJ databases">
        <authorList>
            <person name="Wibberg D."/>
        </authorList>
    </citation>
    <scope>NUCLEOTIDE SEQUENCE [LARGE SCALE GENOMIC DNA]</scope>
</reference>
<organism evidence="2 3">
    <name type="scientific">Donghicola eburneus</name>
    <dbReference type="NCBI Taxonomy" id="393278"/>
    <lineage>
        <taxon>Bacteria</taxon>
        <taxon>Pseudomonadati</taxon>
        <taxon>Pseudomonadota</taxon>
        <taxon>Alphaproteobacteria</taxon>
        <taxon>Rhodobacterales</taxon>
        <taxon>Roseobacteraceae</taxon>
        <taxon>Donghicola</taxon>
    </lineage>
</organism>
<evidence type="ECO:0000313" key="3">
    <source>
        <dbReference type="Proteomes" id="UP000184085"/>
    </source>
</evidence>
<dbReference type="EMBL" id="FMJB01000061">
    <property type="protein sequence ID" value="SCM68964.1"/>
    <property type="molecule type" value="Genomic_DNA"/>
</dbReference>
<dbReference type="AlphaFoldDB" id="A0A1M4N4M5"/>
<accession>A0A1M4N4M5</accession>
<evidence type="ECO:0000259" key="1">
    <source>
        <dbReference type="Pfam" id="PF06568"/>
    </source>
</evidence>
<name>A0A1M4N4M5_9RHOB</name>
<dbReference type="RefSeq" id="WP_072708035.1">
    <property type="nucleotide sequence ID" value="NZ_FMJB01000061.1"/>
</dbReference>
<proteinExistence type="predicted"/>
<dbReference type="Proteomes" id="UP000184085">
    <property type="component" value="Unassembled WGS sequence"/>
</dbReference>